<keyword evidence="2" id="KW-1185">Reference proteome</keyword>
<reference evidence="1 2" key="1">
    <citation type="submission" date="2023-07" db="EMBL/GenBank/DDBJ databases">
        <title>Comparative genomics of wheat-associated soil bacteria to identify genetic determinants of phenazine resistance.</title>
        <authorList>
            <person name="Mouncey N."/>
        </authorList>
    </citation>
    <scope>NUCLEOTIDE SEQUENCE [LARGE SCALE GENOMIC DNA]</scope>
    <source>
        <strain evidence="1 2">W1I3</strain>
    </source>
</reference>
<dbReference type="EMBL" id="JAUSXB010000001">
    <property type="protein sequence ID" value="MDQ0674065.1"/>
    <property type="molecule type" value="Genomic_DNA"/>
</dbReference>
<evidence type="ECO:0000313" key="2">
    <source>
        <dbReference type="Proteomes" id="UP001236806"/>
    </source>
</evidence>
<dbReference type="Proteomes" id="UP001236806">
    <property type="component" value="Unassembled WGS sequence"/>
</dbReference>
<sequence>MGFDVHEPEERSHLNHALLTADITVSELWLRYFSMSGMAGEYEVQAYVEGLISLPALQRNLLAMAAEEIASESV</sequence>
<name>A0ABU0PJC4_9MICC</name>
<protein>
    <submittedName>
        <fullName evidence="1">Uncharacterized protein</fullName>
    </submittedName>
</protein>
<evidence type="ECO:0000313" key="1">
    <source>
        <dbReference type="EMBL" id="MDQ0674065.1"/>
    </source>
</evidence>
<gene>
    <name evidence="1" type="ORF">QFZ36_001626</name>
</gene>
<comment type="caution">
    <text evidence="1">The sequence shown here is derived from an EMBL/GenBank/DDBJ whole genome shotgun (WGS) entry which is preliminary data.</text>
</comment>
<proteinExistence type="predicted"/>
<dbReference type="RefSeq" id="WP_306635399.1">
    <property type="nucleotide sequence ID" value="NZ_JAUSXB010000001.1"/>
</dbReference>
<organism evidence="1 2">
    <name type="scientific">Pseudarthrobacter siccitolerans</name>
    <dbReference type="NCBI Taxonomy" id="861266"/>
    <lineage>
        <taxon>Bacteria</taxon>
        <taxon>Bacillati</taxon>
        <taxon>Actinomycetota</taxon>
        <taxon>Actinomycetes</taxon>
        <taxon>Micrococcales</taxon>
        <taxon>Micrococcaceae</taxon>
        <taxon>Pseudarthrobacter</taxon>
    </lineage>
</organism>
<accession>A0ABU0PJC4</accession>